<dbReference type="Proteomes" id="UP000092987">
    <property type="component" value="Unassembled WGS sequence"/>
</dbReference>
<accession>A0A1C7WS87</accession>
<organism evidence="1 2">
    <name type="scientific">Aliarcobacter thereius LMG 24486</name>
    <dbReference type="NCBI Taxonomy" id="1032240"/>
    <lineage>
        <taxon>Bacteria</taxon>
        <taxon>Pseudomonadati</taxon>
        <taxon>Campylobacterota</taxon>
        <taxon>Epsilonproteobacteria</taxon>
        <taxon>Campylobacterales</taxon>
        <taxon>Arcobacteraceae</taxon>
        <taxon>Aliarcobacter</taxon>
    </lineage>
</organism>
<comment type="caution">
    <text evidence="1">The sequence shown here is derived from an EMBL/GenBank/DDBJ whole genome shotgun (WGS) entry which is preliminary data.</text>
</comment>
<dbReference type="RefSeq" id="WP_066390278.1">
    <property type="nucleotide sequence ID" value="NZ_CP035926.1"/>
</dbReference>
<proteinExistence type="predicted"/>
<name>A0A1C7WS87_9BACT</name>
<protein>
    <submittedName>
        <fullName evidence="1">Uncharacterized protein</fullName>
    </submittedName>
</protein>
<dbReference type="GeneID" id="61750530"/>
<evidence type="ECO:0000313" key="1">
    <source>
        <dbReference type="EMBL" id="OCL95755.1"/>
    </source>
</evidence>
<sequence length="72" mass="8302">MSLEDYLKQNIKPDILKKVSEFKNSSNYQAIKTYTASDKYLAAKISLKNRDRSVHKTTLADIERLQNKILAV</sequence>
<reference evidence="1 2" key="1">
    <citation type="submission" date="2015-10" db="EMBL/GenBank/DDBJ databases">
        <authorList>
            <person name="Rovetto F.F."/>
            <person name="Cocolin L.L."/>
            <person name="Illeghems K.K."/>
            <person name="Van Nieuwerbuegh F.F."/>
            <person name="Houf K.K."/>
        </authorList>
    </citation>
    <scope>NUCLEOTIDE SEQUENCE [LARGE SCALE GENOMIC DNA]</scope>
    <source>
        <strain evidence="1 2">LMG 24486</strain>
    </source>
</reference>
<gene>
    <name evidence="1" type="ORF">AA347_01235</name>
</gene>
<evidence type="ECO:0000313" key="2">
    <source>
        <dbReference type="Proteomes" id="UP000092987"/>
    </source>
</evidence>
<dbReference type="EMBL" id="LLKQ01000001">
    <property type="protein sequence ID" value="OCL95755.1"/>
    <property type="molecule type" value="Genomic_DNA"/>
</dbReference>
<keyword evidence="2" id="KW-1185">Reference proteome</keyword>